<dbReference type="GO" id="GO:0005634">
    <property type="term" value="C:nucleus"/>
    <property type="evidence" value="ECO:0007669"/>
    <property type="project" value="UniProtKB-SubCell"/>
</dbReference>
<dbReference type="AlphaFoldDB" id="A0A075AQ18"/>
<feature type="compositionally biased region" description="Polar residues" evidence="3">
    <location>
        <begin position="129"/>
        <end position="147"/>
    </location>
</feature>
<dbReference type="Gene3D" id="1.25.40.10">
    <property type="entry name" value="Tetratricopeptide repeat domain"/>
    <property type="match status" value="1"/>
</dbReference>
<feature type="compositionally biased region" description="Low complexity" evidence="3">
    <location>
        <begin position="183"/>
        <end position="196"/>
    </location>
</feature>
<dbReference type="EMBL" id="KE561161">
    <property type="protein sequence ID" value="EPZ32331.1"/>
    <property type="molecule type" value="Genomic_DNA"/>
</dbReference>
<feature type="compositionally biased region" description="Polar residues" evidence="3">
    <location>
        <begin position="202"/>
        <end position="241"/>
    </location>
</feature>
<dbReference type="OrthoDB" id="3245923at2759"/>
<keyword evidence="5" id="KW-1185">Reference proteome</keyword>
<proteinExistence type="predicted"/>
<evidence type="ECO:0000256" key="3">
    <source>
        <dbReference type="SAM" id="MobiDB-lite"/>
    </source>
</evidence>
<gene>
    <name evidence="4" type="ORF">O9G_002172</name>
</gene>
<comment type="subcellular location">
    <subcellularLocation>
        <location evidence="1">Nucleus</location>
    </subcellularLocation>
</comment>
<reference evidence="4 5" key="1">
    <citation type="journal article" date="2013" name="Curr. Biol.">
        <title>Shared signatures of parasitism and phylogenomics unite Cryptomycota and microsporidia.</title>
        <authorList>
            <person name="James T.Y."/>
            <person name="Pelin A."/>
            <person name="Bonen L."/>
            <person name="Ahrendt S."/>
            <person name="Sain D."/>
            <person name="Corradi N."/>
            <person name="Stajich J.E."/>
        </authorList>
    </citation>
    <scope>NUCLEOTIDE SEQUENCE [LARGE SCALE GENOMIC DNA]</scope>
    <source>
        <strain evidence="4 5">CSF55</strain>
    </source>
</reference>
<sequence length="272" mass="30836">MLTIRDIKICYIVNHIGQFRDSLDAYSRAIHISPFIFEVWFNLGVLYESCNNQVNDALDAYQKALDQDSTHEIARQRIAYLRQGQGSHATPAPIDINPNFFKLSLLTNQRAPQSLGRPFDSYHAPNTAGGISSATQPSTQSLSQAQVRQPLRLPQYSNTPRPVVSRPYYQSPIQATSQIPLNSSSFQQSPHQQSHPLHYSYHQRSAQPSTPSNFNYQGMYSNNSHYTPTRPNVTPLAQKSQPIREYYPEISEDKNPLPSIQTKSSENKETKE</sequence>
<feature type="region of interest" description="Disordered" evidence="3">
    <location>
        <begin position="183"/>
        <end position="272"/>
    </location>
</feature>
<evidence type="ECO:0000256" key="1">
    <source>
        <dbReference type="ARBA" id="ARBA00004123"/>
    </source>
</evidence>
<dbReference type="PANTHER" id="PTHR14017:SF28">
    <property type="entry name" value="CHROMOSOME UNDETERMINED SCAFFOLD_98, WHOLE GENOME SHOTGUN SEQUENCE"/>
    <property type="match status" value="1"/>
</dbReference>
<accession>A0A075AQ18</accession>
<dbReference type="InterPro" id="IPR011990">
    <property type="entry name" value="TPR-like_helical_dom_sf"/>
</dbReference>
<name>A0A075AQ18_ROZAC</name>
<feature type="region of interest" description="Disordered" evidence="3">
    <location>
        <begin position="114"/>
        <end position="166"/>
    </location>
</feature>
<organism evidence="4 5">
    <name type="scientific">Rozella allomycis (strain CSF55)</name>
    <dbReference type="NCBI Taxonomy" id="988480"/>
    <lineage>
        <taxon>Eukaryota</taxon>
        <taxon>Fungi</taxon>
        <taxon>Fungi incertae sedis</taxon>
        <taxon>Cryptomycota</taxon>
        <taxon>Cryptomycota incertae sedis</taxon>
        <taxon>Rozella</taxon>
    </lineage>
</organism>
<evidence type="ECO:0000313" key="5">
    <source>
        <dbReference type="Proteomes" id="UP000030755"/>
    </source>
</evidence>
<protein>
    <submittedName>
        <fullName evidence="4">Uncharacterized protein</fullName>
    </submittedName>
</protein>
<evidence type="ECO:0000313" key="4">
    <source>
        <dbReference type="EMBL" id="EPZ32331.1"/>
    </source>
</evidence>
<dbReference type="HOGENOM" id="CLU_1023612_0_0_1"/>
<keyword evidence="2" id="KW-0539">Nucleus</keyword>
<dbReference type="STRING" id="988480.A0A075AQ18"/>
<dbReference type="InterPro" id="IPR051630">
    <property type="entry name" value="Corepressor-Demethylase"/>
</dbReference>
<dbReference type="PANTHER" id="PTHR14017">
    <property type="entry name" value="LYSINE-SPECIFIC DEMETHYLASE"/>
    <property type="match status" value="1"/>
</dbReference>
<dbReference type="SUPFAM" id="SSF48452">
    <property type="entry name" value="TPR-like"/>
    <property type="match status" value="1"/>
</dbReference>
<evidence type="ECO:0000256" key="2">
    <source>
        <dbReference type="ARBA" id="ARBA00023242"/>
    </source>
</evidence>
<dbReference type="Proteomes" id="UP000030755">
    <property type="component" value="Unassembled WGS sequence"/>
</dbReference>